<name>A0AA39FEY9_MICHY</name>
<proteinExistence type="predicted"/>
<accession>A0AA39FEY9</accession>
<dbReference type="Proteomes" id="UP001168972">
    <property type="component" value="Unassembled WGS sequence"/>
</dbReference>
<reference evidence="1" key="2">
    <citation type="submission" date="2023-03" db="EMBL/GenBank/DDBJ databases">
        <authorList>
            <person name="Inwood S.N."/>
            <person name="Skelly J.G."/>
            <person name="Guhlin J."/>
            <person name="Harrop T.W.R."/>
            <person name="Goldson S.G."/>
            <person name="Dearden P.K."/>
        </authorList>
    </citation>
    <scope>NUCLEOTIDE SEQUENCE</scope>
    <source>
        <strain evidence="1">Lincoln</strain>
        <tissue evidence="1">Whole body</tissue>
    </source>
</reference>
<dbReference type="EMBL" id="JAQQBR010001831">
    <property type="protein sequence ID" value="KAK0168166.1"/>
    <property type="molecule type" value="Genomic_DNA"/>
</dbReference>
<evidence type="ECO:0000313" key="1">
    <source>
        <dbReference type="EMBL" id="KAK0168166.1"/>
    </source>
</evidence>
<protein>
    <submittedName>
        <fullName evidence="1">Uncharacterized protein</fullName>
    </submittedName>
</protein>
<gene>
    <name evidence="1" type="ORF">PV327_001993</name>
</gene>
<dbReference type="AlphaFoldDB" id="A0AA39FEY9"/>
<comment type="caution">
    <text evidence="1">The sequence shown here is derived from an EMBL/GenBank/DDBJ whole genome shotgun (WGS) entry which is preliminary data.</text>
</comment>
<organism evidence="1 2">
    <name type="scientific">Microctonus hyperodae</name>
    <name type="common">Parasitoid wasp</name>
    <dbReference type="NCBI Taxonomy" id="165561"/>
    <lineage>
        <taxon>Eukaryota</taxon>
        <taxon>Metazoa</taxon>
        <taxon>Ecdysozoa</taxon>
        <taxon>Arthropoda</taxon>
        <taxon>Hexapoda</taxon>
        <taxon>Insecta</taxon>
        <taxon>Pterygota</taxon>
        <taxon>Neoptera</taxon>
        <taxon>Endopterygota</taxon>
        <taxon>Hymenoptera</taxon>
        <taxon>Apocrita</taxon>
        <taxon>Ichneumonoidea</taxon>
        <taxon>Braconidae</taxon>
        <taxon>Euphorinae</taxon>
        <taxon>Microctonus</taxon>
    </lineage>
</organism>
<keyword evidence="2" id="KW-1185">Reference proteome</keyword>
<evidence type="ECO:0000313" key="2">
    <source>
        <dbReference type="Proteomes" id="UP001168972"/>
    </source>
</evidence>
<reference evidence="1" key="1">
    <citation type="journal article" date="2023" name="bioRxiv">
        <title>Scaffold-level genome assemblies of two parasitoid biocontrol wasps reveal the parthenogenesis mechanism and an associated novel virus.</title>
        <authorList>
            <person name="Inwood S."/>
            <person name="Skelly J."/>
            <person name="Guhlin J."/>
            <person name="Harrop T."/>
            <person name="Goldson S."/>
            <person name="Dearden P."/>
        </authorList>
    </citation>
    <scope>NUCLEOTIDE SEQUENCE</scope>
    <source>
        <strain evidence="1">Lincoln</strain>
        <tissue evidence="1">Whole body</tissue>
    </source>
</reference>
<sequence>MVKQNFLIMAVLAKKSMTPNYWRLTFMSVIVMLTSRAIAAGLLNTLHNPILPPSSMSDSFQDTSANNDAGIPCYIEYQVTKQKSGRCVKLGSGVRGCLADSYINPFHPDCS</sequence>